<sequence length="81" mass="9021">MNKKDPLGSVAYEYKEKPNSVTPEGVLESLMNDGTIDAIRLKIINQLKANVAAAPLCSVSQARDPSLLRRVWTPTFRRSLH</sequence>
<dbReference type="EMBL" id="NMUH01000887">
    <property type="protein sequence ID" value="MQL86252.1"/>
    <property type="molecule type" value="Genomic_DNA"/>
</dbReference>
<dbReference type="AlphaFoldDB" id="A0A843UJH7"/>
<organism evidence="1 2">
    <name type="scientific">Colocasia esculenta</name>
    <name type="common">Wild taro</name>
    <name type="synonym">Arum esculentum</name>
    <dbReference type="NCBI Taxonomy" id="4460"/>
    <lineage>
        <taxon>Eukaryota</taxon>
        <taxon>Viridiplantae</taxon>
        <taxon>Streptophyta</taxon>
        <taxon>Embryophyta</taxon>
        <taxon>Tracheophyta</taxon>
        <taxon>Spermatophyta</taxon>
        <taxon>Magnoliopsida</taxon>
        <taxon>Liliopsida</taxon>
        <taxon>Araceae</taxon>
        <taxon>Aroideae</taxon>
        <taxon>Colocasieae</taxon>
        <taxon>Colocasia</taxon>
    </lineage>
</organism>
<proteinExistence type="predicted"/>
<evidence type="ECO:0000313" key="1">
    <source>
        <dbReference type="EMBL" id="MQL86252.1"/>
    </source>
</evidence>
<dbReference type="Proteomes" id="UP000652761">
    <property type="component" value="Unassembled WGS sequence"/>
</dbReference>
<gene>
    <name evidence="1" type="ORF">Taro_018786</name>
</gene>
<reference evidence="1" key="1">
    <citation type="submission" date="2017-07" db="EMBL/GenBank/DDBJ databases">
        <title>Taro Niue Genome Assembly and Annotation.</title>
        <authorList>
            <person name="Atibalentja N."/>
            <person name="Keating K."/>
            <person name="Fields C.J."/>
        </authorList>
    </citation>
    <scope>NUCLEOTIDE SEQUENCE</scope>
    <source>
        <strain evidence="1">Niue_2</strain>
        <tissue evidence="1">Leaf</tissue>
    </source>
</reference>
<name>A0A843UJH7_COLES</name>
<comment type="caution">
    <text evidence="1">The sequence shown here is derived from an EMBL/GenBank/DDBJ whole genome shotgun (WGS) entry which is preliminary data.</text>
</comment>
<accession>A0A843UJH7</accession>
<evidence type="ECO:0000313" key="2">
    <source>
        <dbReference type="Proteomes" id="UP000652761"/>
    </source>
</evidence>
<keyword evidence="2" id="KW-1185">Reference proteome</keyword>
<dbReference type="OrthoDB" id="1937134at2759"/>
<protein>
    <submittedName>
        <fullName evidence="1">Uncharacterized protein</fullName>
    </submittedName>
</protein>